<keyword evidence="2 6" id="KW-0067">ATP-binding</keyword>
<dbReference type="SUPFAM" id="SSF52540">
    <property type="entry name" value="P-loop containing nucleoside triphosphate hydrolases"/>
    <property type="match status" value="1"/>
</dbReference>
<dbReference type="Gene3D" id="3.30.70.1590">
    <property type="match status" value="1"/>
</dbReference>
<feature type="binding site" evidence="6">
    <location>
        <begin position="452"/>
        <end position="459"/>
    </location>
    <ligand>
        <name>ATP</name>
        <dbReference type="ChEBI" id="CHEBI:30616"/>
    </ligand>
</feature>
<dbReference type="Gene3D" id="3.40.850.10">
    <property type="entry name" value="Kinesin motor domain"/>
    <property type="match status" value="1"/>
</dbReference>
<dbReference type="GO" id="GO:0031032">
    <property type="term" value="P:actomyosin structure organization"/>
    <property type="evidence" value="ECO:0007669"/>
    <property type="project" value="TreeGrafter"/>
</dbReference>
<name>A0AA85FRD7_9TREM</name>
<evidence type="ECO:0008006" key="13">
    <source>
        <dbReference type="Google" id="ProtNLM"/>
    </source>
</evidence>
<feature type="coiled-coil region" evidence="7">
    <location>
        <begin position="1592"/>
        <end position="1682"/>
    </location>
</feature>
<keyword evidence="11" id="KW-1185">Reference proteome</keyword>
<dbReference type="Proteomes" id="UP000050792">
    <property type="component" value="Unassembled WGS sequence"/>
</dbReference>
<dbReference type="InterPro" id="IPR036034">
    <property type="entry name" value="PDZ_sf"/>
</dbReference>
<keyword evidence="1 6" id="KW-0547">Nucleotide-binding</keyword>
<evidence type="ECO:0000259" key="9">
    <source>
        <dbReference type="PROSITE" id="PS50106"/>
    </source>
</evidence>
<dbReference type="SMART" id="SM00242">
    <property type="entry name" value="MYSc"/>
    <property type="match status" value="1"/>
</dbReference>
<feature type="domain" description="PDZ" evidence="9">
    <location>
        <begin position="86"/>
        <end position="179"/>
    </location>
</feature>
<organism evidence="11 12">
    <name type="scientific">Schistosoma rodhaini</name>
    <dbReference type="NCBI Taxonomy" id="6188"/>
    <lineage>
        <taxon>Eukaryota</taxon>
        <taxon>Metazoa</taxon>
        <taxon>Spiralia</taxon>
        <taxon>Lophotrochozoa</taxon>
        <taxon>Platyhelminthes</taxon>
        <taxon>Trematoda</taxon>
        <taxon>Digenea</taxon>
        <taxon>Strigeidida</taxon>
        <taxon>Schistosomatoidea</taxon>
        <taxon>Schistosomatidae</taxon>
        <taxon>Schistosoma</taxon>
    </lineage>
</organism>
<reference evidence="11" key="1">
    <citation type="submission" date="2022-06" db="EMBL/GenBank/DDBJ databases">
        <authorList>
            <person name="Berger JAMES D."/>
            <person name="Berger JAMES D."/>
        </authorList>
    </citation>
    <scope>NUCLEOTIDE SEQUENCE [LARGE SCALE GENOMIC DNA]</scope>
</reference>
<feature type="region of interest" description="Disordered" evidence="8">
    <location>
        <begin position="1441"/>
        <end position="1460"/>
    </location>
</feature>
<feature type="domain" description="Myosin motor" evidence="10">
    <location>
        <begin position="331"/>
        <end position="785"/>
    </location>
</feature>
<dbReference type="Gene3D" id="2.30.42.10">
    <property type="match status" value="1"/>
</dbReference>
<feature type="coiled-coil region" evidence="7">
    <location>
        <begin position="1707"/>
        <end position="1819"/>
    </location>
</feature>
<dbReference type="WBParaSite" id="SRDH1_60790.1">
    <property type="protein sequence ID" value="SRDH1_60790.1"/>
    <property type="gene ID" value="SRDH1_60790"/>
</dbReference>
<keyword evidence="6" id="KW-0009">Actin-binding</keyword>
<evidence type="ECO:0000256" key="6">
    <source>
        <dbReference type="PROSITE-ProRule" id="PRU00782"/>
    </source>
</evidence>
<evidence type="ECO:0000259" key="10">
    <source>
        <dbReference type="PROSITE" id="PS51456"/>
    </source>
</evidence>
<evidence type="ECO:0000313" key="11">
    <source>
        <dbReference type="Proteomes" id="UP000050792"/>
    </source>
</evidence>
<accession>A0AA85FRD7</accession>
<evidence type="ECO:0000256" key="3">
    <source>
        <dbReference type="ARBA" id="ARBA00023054"/>
    </source>
</evidence>
<dbReference type="GO" id="GO:0005737">
    <property type="term" value="C:cytoplasm"/>
    <property type="evidence" value="ECO:0007669"/>
    <property type="project" value="TreeGrafter"/>
</dbReference>
<dbReference type="InterPro" id="IPR027417">
    <property type="entry name" value="P-loop_NTPase"/>
</dbReference>
<comment type="caution">
    <text evidence="6">Lacks conserved residue(s) required for the propagation of feature annotation.</text>
</comment>
<feature type="region of interest" description="Disordered" evidence="8">
    <location>
        <begin position="2047"/>
        <end position="2071"/>
    </location>
</feature>
<dbReference type="InterPro" id="IPR018159">
    <property type="entry name" value="Spectrin/alpha-actinin"/>
</dbReference>
<dbReference type="Gene3D" id="1.20.120.720">
    <property type="entry name" value="Myosin VI head, motor domain, U50 subdomain"/>
    <property type="match status" value="1"/>
</dbReference>
<evidence type="ECO:0000256" key="8">
    <source>
        <dbReference type="SAM" id="MobiDB-lite"/>
    </source>
</evidence>
<keyword evidence="3 7" id="KW-0175">Coiled coil</keyword>
<dbReference type="Pfam" id="PF00063">
    <property type="entry name" value="Myosin_head"/>
    <property type="match status" value="2"/>
</dbReference>
<dbReference type="GO" id="GO:0051015">
    <property type="term" value="F:actin filament binding"/>
    <property type="evidence" value="ECO:0007669"/>
    <property type="project" value="TreeGrafter"/>
</dbReference>
<dbReference type="InterPro" id="IPR001478">
    <property type="entry name" value="PDZ"/>
</dbReference>
<dbReference type="InterPro" id="IPR001609">
    <property type="entry name" value="Myosin_head_motor_dom-like"/>
</dbReference>
<proteinExistence type="inferred from homology"/>
<evidence type="ECO:0000256" key="2">
    <source>
        <dbReference type="ARBA" id="ARBA00022840"/>
    </source>
</evidence>
<keyword evidence="5 6" id="KW-0505">Motor protein</keyword>
<evidence type="ECO:0000313" key="12">
    <source>
        <dbReference type="WBParaSite" id="SRDH1_60790.1"/>
    </source>
</evidence>
<dbReference type="PANTHER" id="PTHR45615:SF36">
    <property type="entry name" value="MYOSIN HEAVY CHAIN-LIKE, ISOFORM B-RELATED"/>
    <property type="match status" value="1"/>
</dbReference>
<dbReference type="GO" id="GO:0003774">
    <property type="term" value="F:cytoskeletal motor activity"/>
    <property type="evidence" value="ECO:0007669"/>
    <property type="project" value="UniProtKB-UniRule"/>
</dbReference>
<dbReference type="GO" id="GO:0032982">
    <property type="term" value="C:myosin filament"/>
    <property type="evidence" value="ECO:0007669"/>
    <property type="project" value="TreeGrafter"/>
</dbReference>
<dbReference type="PANTHER" id="PTHR45615">
    <property type="entry name" value="MYOSIN HEAVY CHAIN, NON-MUSCLE"/>
    <property type="match status" value="1"/>
</dbReference>
<protein>
    <recommendedName>
        <fullName evidence="13">Myosin motor domain-containing protein</fullName>
    </recommendedName>
</protein>
<sequence length="2428" mass="277630">MNESVCDSEVKVARLHKAIFGKNSAFGLQKRDQSLHVSEKPVKCYEEVRICLPAYEKPIVSSISSDTVVANHVKGNFSHTQLPHFKVHLKKHADSSYGIFLRRGLLVHRFHLTNDGFILENRSEVLLTDYGVQNSCGLLPGDYLVAVGDKPVGSVSRNEVVQLIRSTDLYLSLTVQSLPEFTDFFYRLVLVPQSALENLKIEQEYVHDNFYHITPVSVRGYAVKYGSFKNLYLYLQKIKPDTLENSSVDTVHTIKRKPNDNNNNEYVQSIYHEDNNQTDFPVWITFKQGYVSGRFLGSLPNGLCRVMILPGQEVIEVNSEDVERANPPRFDRVDDLIKLRYINESSVTHSFIQRYGSGLIFTYASGINLISINPMMSLNIYSDKVMDLFTNCHVRYDMPPHVYSVAQLILARLKRRLFYSIVNMEQQQNHINGNPVYHLPCSISQQVLCLLGRSGSGKTHISNDVFTYMIYQSEKSIHHFNHLNNDGNNSIISSKINECRLRALFNMLDSFTCSRIILNTNGSRALRLFSLEFANINSLPIVNQPEDISLIITGLTTRLLLFERSRVTDRPEGEPNFHIFYYMLAGLDEESRRELFLTDLDVPNLFMTRLHRPEDKISAKKFWQQLCHDAELLQFDIKNEWLTGGITRLLAVIYHLGCAGYCNEINEKNLLYFTNYQSAQYAAYLLHCSLDTLNELIFNPLLRKPTTNHHHHHHPNENNNDNQNCIKWTAKYCLHAFVQDLYNMIVDILISLINRCLSTSKSDLSSQFNVAAQLILVDPVGFQIPYSTTSLISSSTSVSSPTAKLSSESNEMHKTGNFTDLIFNYAYECFNQLYFDSNILLDEQRLKHDGLTSPIPYENFCRTKNILNFMDNTTLFTTPNSFPNKNLTTTSNDVYNNTVFPGLFCLLDSVAQNGDFSQLYDALSQMYQTQRKLYENRDLRNIRRFKRNGSSFVLNHNLSTTPIEYAPNWSWFTPYHRSSASLKKLINFLEQSSVASLRMIVSLLKYKEDYLSSFLPNSSSHIGVYSEVKSIMDTLTRSLYDCAAHNASYNPNDPGSGFNDGGPPSGMHWIHCFLPVSTAGLCELNEEIPINQLMQINYPSNDRLTNDDNHINNNDINHNTSNSFLSELMKRYPNKNLVLSPARICVNLIRAQIRGIELISTLQAVKQSYPDRLSLKEFCNRFVSLLPNSSKIRELKQNESLNKSIVHEILNSLHYSPETFQLGSNNIYLRTFIIPQLIHRLSYSPELSIGQELIHVQPDCKSYIIDCSNEQQVIITEDKINPHIVQKYTNAKEHASNIEINEKQTNASPSVESNKNNAVYEIGSVPILKVDNDSTIQCEKSETLKSTMMKCKESEPTHKEHVNSQSASMIDKEVTLSKRGKCSISISRDTDPNQTYKCGSIVLVGSSETIKPNPEDNNVVLLEAENNSVIVNKEICLDNPTSQNSSSLNMSTEVESKPNTQPITISYDSVRDDLNVESKDMNKQVKPRKSTLHSSFFADNESEKQIVIQTNRSTPFDTPESHQNSQQKVQTNLLSQEVCPGQFQSNSLLNNKTGGILQNDINKPVTPDMPSITQLAIKLKNDNQLNHSDNELIKIKLEYSKALERIKELEAMSNDLKCKLSALTIENAHYKQNCDRARSDLELAEENRIQAEQQTKVINLKLEQAEKRHLLLLESLKNASGQDIQNNTTAEYTILYPDAPEPLLTELNQLRSANQLLTLQLTDLQNTIGDLKKDLETAYANHQKAEKTIEKLRIDITRIQDEYEADYEANRTANQVKLRQLEEAMHIVQEENTRLTRDKHQLELEVSTLNLELSNASNDGDIEHKLRKELKIIKSLLAEKEALIIELSSNPSDSQNQIKKLRDRVDELDELNEILNRQKRALQSDLDEIQQQLASALRTQKEFEEDLSRSKRQLLDLQNQFTDQEEAHKETRDKLQNATASLTIKEATIQAQIQEIDEFLIERKKMQTQIDELKLKLNTNNIDQVPRSELERLEAKIREFEQRLDIETSNRVRIQYSLDRAKETIDQLTNERDKLIIIEANEREQNRKLSRQLREAQQDENEATRRATTAQRRAEEAQMDANKAMHEALCSRAEMNALLRRTQDLEALIKSKQNESDYEDLLNCNSSGEDVILNKFTKGSEDFLLRSNSKYRNRLLRGSHQLRLLNRAFSDDNLPYFPNRLSDHLSTTIKNGQSSYYKSSIDNKNFQNSKEYSTKDKPDNSILLPEARSVFPFVSLSKNNHNFTGNNCLYTNKLISSEDRFFNASNYTSMNSFETTNTCDHNIDSTNNNNNNSNDHICNKPNGSLIFSSNIRVLTSPKFKQTVTIQRVQSDHIYRPNMDVVSIADSTNSINNNNYNKLPAIPYNNCSSINSQNNDINDNIPTTTTITITSSEVTARNESPSVSLLSTESFRNLDHLHKTNLEIHYHGK</sequence>
<comment type="similarity">
    <text evidence="6">Belongs to the TRAFAC class myosin-kinesin ATPase superfamily. Myosin family.</text>
</comment>
<evidence type="ECO:0000256" key="7">
    <source>
        <dbReference type="SAM" id="Coils"/>
    </source>
</evidence>
<feature type="compositionally biased region" description="Basic and acidic residues" evidence="8">
    <location>
        <begin position="2047"/>
        <end position="2065"/>
    </location>
</feature>
<reference evidence="12" key="2">
    <citation type="submission" date="2023-11" db="UniProtKB">
        <authorList>
            <consortium name="WormBaseParasite"/>
        </authorList>
    </citation>
    <scope>IDENTIFICATION</scope>
</reference>
<dbReference type="InterPro" id="IPR036961">
    <property type="entry name" value="Kinesin_motor_dom_sf"/>
</dbReference>
<evidence type="ECO:0000256" key="1">
    <source>
        <dbReference type="ARBA" id="ARBA00022741"/>
    </source>
</evidence>
<dbReference type="CDD" id="cd00176">
    <property type="entry name" value="SPEC"/>
    <property type="match status" value="1"/>
</dbReference>
<dbReference type="SUPFAM" id="SSF50156">
    <property type="entry name" value="PDZ domain-like"/>
    <property type="match status" value="1"/>
</dbReference>
<dbReference type="GO" id="GO:0005524">
    <property type="term" value="F:ATP binding"/>
    <property type="evidence" value="ECO:0007669"/>
    <property type="project" value="UniProtKB-UniRule"/>
</dbReference>
<dbReference type="PROSITE" id="PS51456">
    <property type="entry name" value="MYOSIN_MOTOR"/>
    <property type="match status" value="1"/>
</dbReference>
<keyword evidence="4 6" id="KW-0518">Myosin</keyword>
<dbReference type="GO" id="GO:0016460">
    <property type="term" value="C:myosin II complex"/>
    <property type="evidence" value="ECO:0007669"/>
    <property type="project" value="TreeGrafter"/>
</dbReference>
<evidence type="ECO:0000256" key="5">
    <source>
        <dbReference type="ARBA" id="ARBA00023175"/>
    </source>
</evidence>
<evidence type="ECO:0000256" key="4">
    <source>
        <dbReference type="ARBA" id="ARBA00023123"/>
    </source>
</evidence>
<dbReference type="PROSITE" id="PS50106">
    <property type="entry name" value="PDZ"/>
    <property type="match status" value="1"/>
</dbReference>